<dbReference type="GO" id="GO:0016791">
    <property type="term" value="F:phosphatase activity"/>
    <property type="evidence" value="ECO:0007669"/>
    <property type="project" value="TreeGrafter"/>
</dbReference>
<evidence type="ECO:0000313" key="6">
    <source>
        <dbReference type="EMBL" id="SIQ94139.1"/>
    </source>
</evidence>
<dbReference type="GO" id="GO:0046872">
    <property type="term" value="F:metal ion binding"/>
    <property type="evidence" value="ECO:0007669"/>
    <property type="project" value="UniProtKB-KW"/>
</dbReference>
<evidence type="ECO:0000256" key="2">
    <source>
        <dbReference type="ARBA" id="ARBA00007958"/>
    </source>
</evidence>
<keyword evidence="7" id="KW-1185">Reference proteome</keyword>
<protein>
    <submittedName>
        <fullName evidence="6">Putative hydrolase of the HAD superfamily</fullName>
    </submittedName>
</protein>
<keyword evidence="3" id="KW-0479">Metal-binding</keyword>
<dbReference type="SUPFAM" id="SSF56784">
    <property type="entry name" value="HAD-like"/>
    <property type="match status" value="1"/>
</dbReference>
<keyword evidence="5" id="KW-0460">Magnesium</keyword>
<dbReference type="NCBIfam" id="TIGR01549">
    <property type="entry name" value="HAD-SF-IA-v1"/>
    <property type="match status" value="1"/>
</dbReference>
<dbReference type="PANTHER" id="PTHR46470:SF2">
    <property type="entry name" value="GLYCERALDEHYDE 3-PHOSPHATE PHOSPHATASE"/>
    <property type="match status" value="1"/>
</dbReference>
<dbReference type="SFLD" id="SFLDS00003">
    <property type="entry name" value="Haloacid_Dehalogenase"/>
    <property type="match status" value="1"/>
</dbReference>
<name>A0A1N6WVL0_9EURY</name>
<dbReference type="Proteomes" id="UP000186914">
    <property type="component" value="Unassembled WGS sequence"/>
</dbReference>
<dbReference type="Pfam" id="PF00702">
    <property type="entry name" value="Hydrolase"/>
    <property type="match status" value="1"/>
</dbReference>
<evidence type="ECO:0000256" key="4">
    <source>
        <dbReference type="ARBA" id="ARBA00022801"/>
    </source>
</evidence>
<dbReference type="OrthoDB" id="131325at2157"/>
<dbReference type="EMBL" id="FTNO01000001">
    <property type="protein sequence ID" value="SIQ94139.1"/>
    <property type="molecule type" value="Genomic_DNA"/>
</dbReference>
<comment type="cofactor">
    <cofactor evidence="1">
        <name>Mg(2+)</name>
        <dbReference type="ChEBI" id="CHEBI:18420"/>
    </cofactor>
</comment>
<dbReference type="PRINTS" id="PR00413">
    <property type="entry name" value="HADHALOGNASE"/>
</dbReference>
<evidence type="ECO:0000256" key="3">
    <source>
        <dbReference type="ARBA" id="ARBA00022723"/>
    </source>
</evidence>
<evidence type="ECO:0000313" key="7">
    <source>
        <dbReference type="Proteomes" id="UP000186914"/>
    </source>
</evidence>
<dbReference type="InterPro" id="IPR006439">
    <property type="entry name" value="HAD-SF_hydro_IA"/>
</dbReference>
<dbReference type="InterPro" id="IPR036412">
    <property type="entry name" value="HAD-like_sf"/>
</dbReference>
<dbReference type="GO" id="GO:0044281">
    <property type="term" value="P:small molecule metabolic process"/>
    <property type="evidence" value="ECO:0007669"/>
    <property type="project" value="UniProtKB-ARBA"/>
</dbReference>
<dbReference type="InterPro" id="IPR051400">
    <property type="entry name" value="HAD-like_hydrolase"/>
</dbReference>
<dbReference type="Gene3D" id="1.10.150.240">
    <property type="entry name" value="Putative phosphatase, domain 2"/>
    <property type="match status" value="1"/>
</dbReference>
<dbReference type="RefSeq" id="WP_076428286.1">
    <property type="nucleotide sequence ID" value="NZ_FTNO01000001.1"/>
</dbReference>
<gene>
    <name evidence="6" type="ORF">SAMN05421858_0886</name>
</gene>
<proteinExistence type="inferred from homology"/>
<dbReference type="InterPro" id="IPR023214">
    <property type="entry name" value="HAD_sf"/>
</dbReference>
<evidence type="ECO:0000256" key="5">
    <source>
        <dbReference type="ARBA" id="ARBA00022842"/>
    </source>
</evidence>
<accession>A0A1N6WVL0</accession>
<dbReference type="Gene3D" id="3.40.50.1000">
    <property type="entry name" value="HAD superfamily/HAD-like"/>
    <property type="match status" value="1"/>
</dbReference>
<comment type="similarity">
    <text evidence="2">Belongs to the HAD-like hydrolase superfamily.</text>
</comment>
<dbReference type="SFLD" id="SFLDG01129">
    <property type="entry name" value="C1.5:_HAD__Beta-PGM__Phosphata"/>
    <property type="match status" value="1"/>
</dbReference>
<dbReference type="PANTHER" id="PTHR46470">
    <property type="entry name" value="N-ACYLNEURAMINATE-9-PHOSPHATASE"/>
    <property type="match status" value="1"/>
</dbReference>
<keyword evidence="4 6" id="KW-0378">Hydrolase</keyword>
<organism evidence="6 7">
    <name type="scientific">Haladaptatus litoreus</name>
    <dbReference type="NCBI Taxonomy" id="553468"/>
    <lineage>
        <taxon>Archaea</taxon>
        <taxon>Methanobacteriati</taxon>
        <taxon>Methanobacteriota</taxon>
        <taxon>Stenosarchaea group</taxon>
        <taxon>Halobacteria</taxon>
        <taxon>Halobacteriales</taxon>
        <taxon>Haladaptataceae</taxon>
        <taxon>Haladaptatus</taxon>
    </lineage>
</organism>
<dbReference type="InterPro" id="IPR023198">
    <property type="entry name" value="PGP-like_dom2"/>
</dbReference>
<reference evidence="7" key="1">
    <citation type="submission" date="2017-01" db="EMBL/GenBank/DDBJ databases">
        <authorList>
            <person name="Varghese N."/>
            <person name="Submissions S."/>
        </authorList>
    </citation>
    <scope>NUCLEOTIDE SEQUENCE [LARGE SCALE GENOMIC DNA]</scope>
    <source>
        <strain evidence="7">CGMCC 1.7737</strain>
    </source>
</reference>
<dbReference type="AlphaFoldDB" id="A0A1N6WVL0"/>
<sequence length="213" mass="23325">MTALYFDLDGTLVHHEISFEEMFERARHEANVSDHDGLHDEYVTSFLDYFGECHPEPYRAALDDLCNDFSLDTDGETFADALIEVELSHTDLVDGAHELLASFADDPDHELGILTNGAGHVQRAKLETHGLDSYFDAVVVSCEVGVGKPESGIFEVAKEKLSGDGFVFVADDVERDVLPAQRAGFTGVLLSESVDSRADNCVEELSAVRTLLA</sequence>
<evidence type="ECO:0000256" key="1">
    <source>
        <dbReference type="ARBA" id="ARBA00001946"/>
    </source>
</evidence>